<protein>
    <submittedName>
        <fullName evidence="2">Uncharacterized protein</fullName>
    </submittedName>
</protein>
<evidence type="ECO:0000256" key="1">
    <source>
        <dbReference type="SAM" id="MobiDB-lite"/>
    </source>
</evidence>
<organism evidence="2 3">
    <name type="scientific">Neocucurbitaria cava</name>
    <dbReference type="NCBI Taxonomy" id="798079"/>
    <lineage>
        <taxon>Eukaryota</taxon>
        <taxon>Fungi</taxon>
        <taxon>Dikarya</taxon>
        <taxon>Ascomycota</taxon>
        <taxon>Pezizomycotina</taxon>
        <taxon>Dothideomycetes</taxon>
        <taxon>Pleosporomycetidae</taxon>
        <taxon>Pleosporales</taxon>
        <taxon>Pleosporineae</taxon>
        <taxon>Cucurbitariaceae</taxon>
        <taxon>Neocucurbitaria</taxon>
    </lineage>
</organism>
<sequence>MQGEGNQESLNIMGDVDLGLQWWPTDEEADPRHTSNDILQAEDQIDDPDQIAQPGLPTNLSIPESPKDHSTYSHHDSFSDTGLVDYNLEFGGQAASNLLGMTGGSETWTVPTPFMDSTSPQSHPFSSPSDVHQNYQADAESLG</sequence>
<dbReference type="Proteomes" id="UP001140560">
    <property type="component" value="Unassembled WGS sequence"/>
</dbReference>
<dbReference type="EMBL" id="JAPEUY010000012">
    <property type="protein sequence ID" value="KAJ4367538.1"/>
    <property type="molecule type" value="Genomic_DNA"/>
</dbReference>
<feature type="region of interest" description="Disordered" evidence="1">
    <location>
        <begin position="23"/>
        <end position="78"/>
    </location>
</feature>
<comment type="caution">
    <text evidence="2">The sequence shown here is derived from an EMBL/GenBank/DDBJ whole genome shotgun (WGS) entry which is preliminary data.</text>
</comment>
<name>A0A9W8Y4T0_9PLEO</name>
<evidence type="ECO:0000313" key="3">
    <source>
        <dbReference type="Proteomes" id="UP001140560"/>
    </source>
</evidence>
<evidence type="ECO:0000313" key="2">
    <source>
        <dbReference type="EMBL" id="KAJ4367538.1"/>
    </source>
</evidence>
<feature type="compositionally biased region" description="Basic and acidic residues" evidence="1">
    <location>
        <begin position="65"/>
        <end position="78"/>
    </location>
</feature>
<accession>A0A9W8Y4T0</accession>
<gene>
    <name evidence="2" type="ORF">N0V83_007121</name>
</gene>
<dbReference type="AlphaFoldDB" id="A0A9W8Y4T0"/>
<keyword evidence="3" id="KW-1185">Reference proteome</keyword>
<proteinExistence type="predicted"/>
<feature type="region of interest" description="Disordered" evidence="1">
    <location>
        <begin position="99"/>
        <end position="143"/>
    </location>
</feature>
<feature type="compositionally biased region" description="Polar residues" evidence="1">
    <location>
        <begin position="104"/>
        <end position="136"/>
    </location>
</feature>
<reference evidence="2" key="1">
    <citation type="submission" date="2022-10" db="EMBL/GenBank/DDBJ databases">
        <title>Tapping the CABI collections for fungal endophytes: first genome assemblies for Collariella, Neodidymelliopsis, Ascochyta clinopodiicola, Didymella pomorum, Didymosphaeria variabile, Neocosmospora piperis and Neocucurbitaria cava.</title>
        <authorList>
            <person name="Hill R."/>
        </authorList>
    </citation>
    <scope>NUCLEOTIDE SEQUENCE</scope>
    <source>
        <strain evidence="2">IMI 356814</strain>
    </source>
</reference>